<name>A0ABN9NIQ7_9MYCO</name>
<dbReference type="Proteomes" id="UP001190464">
    <property type="component" value="Chromosome"/>
</dbReference>
<keyword evidence="3" id="KW-1185">Reference proteome</keyword>
<evidence type="ECO:0000313" key="2">
    <source>
        <dbReference type="EMBL" id="CAJ1504206.1"/>
    </source>
</evidence>
<reference evidence="2 3" key="1">
    <citation type="submission" date="2023-08" db="EMBL/GenBank/DDBJ databases">
        <authorList>
            <person name="Folkvardsen B D."/>
            <person name="Norman A."/>
        </authorList>
    </citation>
    <scope>NUCLEOTIDE SEQUENCE [LARGE SCALE GENOMIC DNA]</scope>
    <source>
        <strain evidence="2 3">Mu0102</strain>
    </source>
</reference>
<organism evidence="2 3">
    <name type="scientific">[Mycobacterium] holstebronense</name>
    <dbReference type="NCBI Taxonomy" id="3064288"/>
    <lineage>
        <taxon>Bacteria</taxon>
        <taxon>Bacillati</taxon>
        <taxon>Actinomycetota</taxon>
        <taxon>Actinomycetes</taxon>
        <taxon>Mycobacteriales</taxon>
        <taxon>Mycobacteriaceae</taxon>
        <taxon>Mycolicibacterium</taxon>
    </lineage>
</organism>
<dbReference type="Pfam" id="PF13481">
    <property type="entry name" value="AAA_25"/>
    <property type="match status" value="1"/>
</dbReference>
<evidence type="ECO:0000313" key="3">
    <source>
        <dbReference type="Proteomes" id="UP001190464"/>
    </source>
</evidence>
<dbReference type="Gene3D" id="3.40.50.300">
    <property type="entry name" value="P-loop containing nucleotide triphosphate hydrolases"/>
    <property type="match status" value="1"/>
</dbReference>
<proteinExistence type="predicted"/>
<dbReference type="InterPro" id="IPR027417">
    <property type="entry name" value="P-loop_NTPase"/>
</dbReference>
<dbReference type="RefSeq" id="WP_308486849.1">
    <property type="nucleotide sequence ID" value="NZ_OY726398.1"/>
</dbReference>
<protein>
    <submittedName>
        <fullName evidence="2">AAA family ATPase</fullName>
    </submittedName>
</protein>
<gene>
    <name evidence="2" type="ORF">MU0102_002186</name>
</gene>
<evidence type="ECO:0000256" key="1">
    <source>
        <dbReference type="SAM" id="MobiDB-lite"/>
    </source>
</evidence>
<accession>A0ABN9NIQ7</accession>
<dbReference type="EMBL" id="OY726398">
    <property type="protein sequence ID" value="CAJ1504206.1"/>
    <property type="molecule type" value="Genomic_DNA"/>
</dbReference>
<feature type="region of interest" description="Disordered" evidence="1">
    <location>
        <begin position="371"/>
        <end position="397"/>
    </location>
</feature>
<sequence length="397" mass="42860">MLRVTGAEVIKAGASDAQIEALRRLEPTEIGAIREREATEHEAERQRIREGARRINAARDCAVAPPAPVSLADLLGQPDDEQTYRIADLWPTAGRVLLAAPYKAGKSTLVGNVVRALVDGGQFLDRFNVTTVRKVALIDTELDTGMLRRWLRDQGIQNTGAVSVVPLRGALSTFDLTDPTTRSHWARQLAGADVVILDCLRPVLDSLGLSEDKDAGRLLVAFDALLAEIGATEGLVVTHMGHQNERARGDSRLLDWPDALWKIVRGDDADDGTRRSYFSALGRDVDVAEGLLDYDAATRRQTYSGGSRKDSTALAAMPELMDLVRREPGTLSKNAAVKRLMEGQRISQKAARATIDKAISDGAIIATPGPRNSLLLAPAPGDPFDLPGPPSRTDGVE</sequence>